<dbReference type="GO" id="GO:0016747">
    <property type="term" value="F:acyltransferase activity, transferring groups other than amino-acyl groups"/>
    <property type="evidence" value="ECO:0007669"/>
    <property type="project" value="InterPro"/>
</dbReference>
<evidence type="ECO:0000313" key="4">
    <source>
        <dbReference type="EMBL" id="KOO06436.1"/>
    </source>
</evidence>
<dbReference type="InterPro" id="IPR000182">
    <property type="entry name" value="GNAT_dom"/>
</dbReference>
<dbReference type="PROSITE" id="PS51186">
    <property type="entry name" value="GNAT"/>
    <property type="match status" value="1"/>
</dbReference>
<sequence length="140" mass="16572">MFQLHDEHHKQCPDYFKTAEEIEQEKSIARYLDNPECLVFVACEQDKICGFISGHFCELISTVSKPIQMGSIDELYVLPDYRQSGIAQQLCAQIEQRFEEYGVVEVFVEVWEFNQPANQFYQRFGFEKHINWLRKPVVKK</sequence>
<dbReference type="STRING" id="171383.AKJ31_18275"/>
<keyword evidence="2" id="KW-0012">Acyltransferase</keyword>
<dbReference type="PATRIC" id="fig|171383.3.peg.3735"/>
<dbReference type="Proteomes" id="UP000037530">
    <property type="component" value="Unassembled WGS sequence"/>
</dbReference>
<dbReference type="Pfam" id="PF00583">
    <property type="entry name" value="Acetyltransf_1"/>
    <property type="match status" value="1"/>
</dbReference>
<dbReference type="CDD" id="cd04301">
    <property type="entry name" value="NAT_SF"/>
    <property type="match status" value="1"/>
</dbReference>
<dbReference type="PANTHER" id="PTHR43420">
    <property type="entry name" value="ACETYLTRANSFERASE"/>
    <property type="match status" value="1"/>
</dbReference>
<keyword evidence="1 4" id="KW-0808">Transferase</keyword>
<dbReference type="InterPro" id="IPR050680">
    <property type="entry name" value="YpeA/RimI_acetyltransf"/>
</dbReference>
<organism evidence="4 5">
    <name type="scientific">Vibrio hepatarius</name>
    <dbReference type="NCBI Taxonomy" id="171383"/>
    <lineage>
        <taxon>Bacteria</taxon>
        <taxon>Pseudomonadati</taxon>
        <taxon>Pseudomonadota</taxon>
        <taxon>Gammaproteobacteria</taxon>
        <taxon>Vibrionales</taxon>
        <taxon>Vibrionaceae</taxon>
        <taxon>Vibrio</taxon>
        <taxon>Vibrio oreintalis group</taxon>
    </lineage>
</organism>
<evidence type="ECO:0000313" key="5">
    <source>
        <dbReference type="Proteomes" id="UP000037530"/>
    </source>
</evidence>
<comment type="caution">
    <text evidence="4">The sequence shown here is derived from an EMBL/GenBank/DDBJ whole genome shotgun (WGS) entry which is preliminary data.</text>
</comment>
<dbReference type="EMBL" id="LHPI01000019">
    <property type="protein sequence ID" value="KOO06436.1"/>
    <property type="molecule type" value="Genomic_DNA"/>
</dbReference>
<proteinExistence type="predicted"/>
<keyword evidence="5" id="KW-1185">Reference proteome</keyword>
<dbReference type="SUPFAM" id="SSF55729">
    <property type="entry name" value="Acyl-CoA N-acyltransferases (Nat)"/>
    <property type="match status" value="1"/>
</dbReference>
<evidence type="ECO:0000256" key="2">
    <source>
        <dbReference type="ARBA" id="ARBA00023315"/>
    </source>
</evidence>
<dbReference type="Gene3D" id="3.40.630.30">
    <property type="match status" value="1"/>
</dbReference>
<accession>A0A0M0HWH5</accession>
<evidence type="ECO:0000259" key="3">
    <source>
        <dbReference type="PROSITE" id="PS51186"/>
    </source>
</evidence>
<gene>
    <name evidence="4" type="ORF">AKJ31_18275</name>
</gene>
<name>A0A0M0HWH5_9VIBR</name>
<dbReference type="InterPro" id="IPR016181">
    <property type="entry name" value="Acyl_CoA_acyltransferase"/>
</dbReference>
<dbReference type="AlphaFoldDB" id="A0A0M0HWH5"/>
<dbReference type="PANTHER" id="PTHR43420:SF12">
    <property type="entry name" value="N-ACETYLTRANSFERASE DOMAIN-CONTAINING PROTEIN"/>
    <property type="match status" value="1"/>
</dbReference>
<reference evidence="5" key="1">
    <citation type="submission" date="2015-08" db="EMBL/GenBank/DDBJ databases">
        <title>Vibrio galatheae sp. nov., a novel member of the Vibrionaceae family isolated from the Solomon Islands.</title>
        <authorList>
            <person name="Giubergia S."/>
            <person name="Machado H."/>
            <person name="Mateiu R.V."/>
            <person name="Gram L."/>
        </authorList>
    </citation>
    <scope>NUCLEOTIDE SEQUENCE [LARGE SCALE GENOMIC DNA]</scope>
    <source>
        <strain evidence="5">DSM 19134</strain>
    </source>
</reference>
<feature type="domain" description="N-acetyltransferase" evidence="3">
    <location>
        <begin position="1"/>
        <end position="140"/>
    </location>
</feature>
<evidence type="ECO:0000256" key="1">
    <source>
        <dbReference type="ARBA" id="ARBA00022679"/>
    </source>
</evidence>
<protein>
    <submittedName>
        <fullName evidence="4">Histone acetyltransferase</fullName>
    </submittedName>
</protein>